<dbReference type="AlphaFoldDB" id="A0A5J5F527"/>
<dbReference type="Pfam" id="PF00487">
    <property type="entry name" value="FA_desaturase"/>
    <property type="match status" value="1"/>
</dbReference>
<gene>
    <name evidence="2" type="ORF">FN846DRAFT_917144</name>
</gene>
<dbReference type="GO" id="GO:0006629">
    <property type="term" value="P:lipid metabolic process"/>
    <property type="evidence" value="ECO:0007669"/>
    <property type="project" value="InterPro"/>
</dbReference>
<feature type="domain" description="Fatty acid desaturase" evidence="1">
    <location>
        <begin position="148"/>
        <end position="374"/>
    </location>
</feature>
<reference evidence="2 3" key="1">
    <citation type="submission" date="2019-09" db="EMBL/GenBank/DDBJ databases">
        <title>Draft genome of the ectomycorrhizal ascomycete Sphaerosporella brunnea.</title>
        <authorList>
            <consortium name="DOE Joint Genome Institute"/>
            <person name="Benucci G.M."/>
            <person name="Marozzi G."/>
            <person name="Antonielli L."/>
            <person name="Sanchez S."/>
            <person name="Marco P."/>
            <person name="Wang X."/>
            <person name="Falini L.B."/>
            <person name="Barry K."/>
            <person name="Haridas S."/>
            <person name="Lipzen A."/>
            <person name="Labutti K."/>
            <person name="Grigoriev I.V."/>
            <person name="Murat C."/>
            <person name="Martin F."/>
            <person name="Albertini E."/>
            <person name="Donnini D."/>
            <person name="Bonito G."/>
        </authorList>
    </citation>
    <scope>NUCLEOTIDE SEQUENCE [LARGE SCALE GENOMIC DNA]</scope>
    <source>
        <strain evidence="2 3">Sb_GMNB300</strain>
    </source>
</reference>
<dbReference type="PANTHER" id="PTHR36459">
    <property type="entry name" value="ORF"/>
    <property type="match status" value="1"/>
</dbReference>
<evidence type="ECO:0000313" key="3">
    <source>
        <dbReference type="Proteomes" id="UP000326924"/>
    </source>
</evidence>
<accession>A0A5J5F527</accession>
<dbReference type="Proteomes" id="UP000326924">
    <property type="component" value="Unassembled WGS sequence"/>
</dbReference>
<sequence>MDFTKIPALLKSRAKKTLPEAAAEPNPSEAKINPFLTRQDSLLLENLLRDVANGNVDGDDTGDKDDYALLQHLSDESSDRFEPQVFAGWDAKDLEKLPEPIKKYLLHPYVAWASGVVRRKTDIVFLTHILIYLSTSVPSAVYLYRNFTWIHGVAHYLMQLFYCGAFTLMLHNHIHNGGVLAPSWAWLDHTFPYILEPLMGHTWDSYFYHHVKHHHVEGNGPDDLSSTIRYQRDEISHFLHYVGRFLFCVWLELPYYFIRKGRYGLGIRAFLSEVTSYAFVVGLWRWQWQPSLFVLALPLLTMRIGMMTGNWGQHAFVDEQEPDSAFRSSITLIDVPSNRYCFNDGYHTSHHLNPRRHWRDHPASLLKAKRQYAAGRALTFHNIDYLEITFRLLMKDYAHLAECLVPMGEQIKMSKKELADMLRTKTVAFTEEDIRKKFNL</sequence>
<dbReference type="OrthoDB" id="1470350at2759"/>
<dbReference type="InterPro" id="IPR005804">
    <property type="entry name" value="FA_desaturase_dom"/>
</dbReference>
<evidence type="ECO:0000259" key="1">
    <source>
        <dbReference type="Pfam" id="PF00487"/>
    </source>
</evidence>
<name>A0A5J5F527_9PEZI</name>
<comment type="caution">
    <text evidence="2">The sequence shown here is derived from an EMBL/GenBank/DDBJ whole genome shotgun (WGS) entry which is preliminary data.</text>
</comment>
<keyword evidence="3" id="KW-1185">Reference proteome</keyword>
<proteinExistence type="predicted"/>
<dbReference type="EMBL" id="VXIS01000036">
    <property type="protein sequence ID" value="KAA8911416.1"/>
    <property type="molecule type" value="Genomic_DNA"/>
</dbReference>
<evidence type="ECO:0000313" key="2">
    <source>
        <dbReference type="EMBL" id="KAA8911416.1"/>
    </source>
</evidence>
<protein>
    <submittedName>
        <fullName evidence="2">Fatty acid desaturase-domain-containing protein</fullName>
    </submittedName>
</protein>
<dbReference type="InParanoid" id="A0A5J5F527"/>
<organism evidence="2 3">
    <name type="scientific">Sphaerosporella brunnea</name>
    <dbReference type="NCBI Taxonomy" id="1250544"/>
    <lineage>
        <taxon>Eukaryota</taxon>
        <taxon>Fungi</taxon>
        <taxon>Dikarya</taxon>
        <taxon>Ascomycota</taxon>
        <taxon>Pezizomycotina</taxon>
        <taxon>Pezizomycetes</taxon>
        <taxon>Pezizales</taxon>
        <taxon>Pyronemataceae</taxon>
        <taxon>Sphaerosporella</taxon>
    </lineage>
</organism>
<dbReference type="PANTHER" id="PTHR36459:SF1">
    <property type="entry name" value="FATTY ACID DESATURASE DOMAIN-CONTAINING PROTEIN-RELATED"/>
    <property type="match status" value="1"/>
</dbReference>